<gene>
    <name evidence="2" type="ORF">EKE94_12525</name>
</gene>
<protein>
    <submittedName>
        <fullName evidence="2">DUF2183 domain-containing protein</fullName>
    </submittedName>
</protein>
<evidence type="ECO:0000313" key="3">
    <source>
        <dbReference type="Proteomes" id="UP000285908"/>
    </source>
</evidence>
<dbReference type="Proteomes" id="UP000285908">
    <property type="component" value="Unassembled WGS sequence"/>
</dbReference>
<dbReference type="AlphaFoldDB" id="A0A438AFD5"/>
<accession>A0A438AFD5</accession>
<dbReference type="PANTHER" id="PTHR28208">
    <property type="entry name" value="PHOSPHATIDATE PHOSPHATASE APP1"/>
    <property type="match status" value="1"/>
</dbReference>
<sequence length="339" mass="37084">MQAARALFHRLALWVERVAERLTRRRRARDPLLEPYRGFSTPDRLILRGRVLTALRRTHPEPESSRWQNLKQMAGLFLTDEVAGVAAVAPSQGVQETSDPEGYLWIEVPRGEMGPGWHEVAVEIAGRPGTRTGFPVLVPAEDARLGVITDIDDTMMETGAYSLLRNLWTTFTGSALTRKVFPDSVVLIDHLSRHGRNPVYYVSSSPWNLHAFLDKVFSRAGLVAGPMFLRDLGFRAGEAGGTGHMGHKSAAIDRVMAANPGLPFVLIGDTGQADAHVYLEACRRHGGRVSAVVLRQPGPGPDAESRRALAMIRSMGVAVVTGTDLAHAPVDLNRARVRA</sequence>
<dbReference type="OrthoDB" id="9789875at2"/>
<dbReference type="RefSeq" id="WP_127906978.1">
    <property type="nucleotide sequence ID" value="NZ_RQXX01000004.1"/>
</dbReference>
<evidence type="ECO:0000313" key="2">
    <source>
        <dbReference type="EMBL" id="RVV97382.1"/>
    </source>
</evidence>
<comment type="caution">
    <text evidence="2">The sequence shown here is derived from an EMBL/GenBank/DDBJ whole genome shotgun (WGS) entry which is preliminary data.</text>
</comment>
<feature type="domain" description="Phosphatidate phosphatase APP1 catalytic" evidence="1">
    <location>
        <begin position="146"/>
        <end position="296"/>
    </location>
</feature>
<evidence type="ECO:0000259" key="1">
    <source>
        <dbReference type="Pfam" id="PF09949"/>
    </source>
</evidence>
<dbReference type="InterPro" id="IPR052935">
    <property type="entry name" value="Mg2+_PAP"/>
</dbReference>
<dbReference type="InterPro" id="IPR019236">
    <property type="entry name" value="APP1_cat"/>
</dbReference>
<keyword evidence="3" id="KW-1185">Reference proteome</keyword>
<organism evidence="2 3">
    <name type="scientific">Mesobaculum littorinae</name>
    <dbReference type="NCBI Taxonomy" id="2486419"/>
    <lineage>
        <taxon>Bacteria</taxon>
        <taxon>Pseudomonadati</taxon>
        <taxon>Pseudomonadota</taxon>
        <taxon>Alphaproteobacteria</taxon>
        <taxon>Rhodobacterales</taxon>
        <taxon>Roseobacteraceae</taxon>
        <taxon>Mesobaculum</taxon>
    </lineage>
</organism>
<dbReference type="GO" id="GO:0008195">
    <property type="term" value="F:phosphatidate phosphatase activity"/>
    <property type="evidence" value="ECO:0007669"/>
    <property type="project" value="InterPro"/>
</dbReference>
<dbReference type="PANTHER" id="PTHR28208:SF3">
    <property type="entry name" value="PHOSPHATIDATE PHOSPHATASE APP1"/>
    <property type="match status" value="1"/>
</dbReference>
<name>A0A438AFD5_9RHOB</name>
<proteinExistence type="predicted"/>
<reference evidence="2 3" key="1">
    <citation type="submission" date="2018-11" db="EMBL/GenBank/DDBJ databases">
        <title>Mesobaculum littorinae gen. nov., sp. nov., isolated from Littorina scabra that represents a novel genus of the order Rhodobacteraceae.</title>
        <authorList>
            <person name="Li F."/>
        </authorList>
    </citation>
    <scope>NUCLEOTIDE SEQUENCE [LARGE SCALE GENOMIC DNA]</scope>
    <source>
        <strain evidence="2 3">M0103</strain>
    </source>
</reference>
<dbReference type="Pfam" id="PF09949">
    <property type="entry name" value="APP1_cat"/>
    <property type="match status" value="1"/>
</dbReference>
<dbReference type="EMBL" id="RQXX01000004">
    <property type="protein sequence ID" value="RVV97382.1"/>
    <property type="molecule type" value="Genomic_DNA"/>
</dbReference>